<gene>
    <name evidence="10" type="ORF">GP473_08410</name>
</gene>
<feature type="transmembrane region" description="Helical" evidence="9">
    <location>
        <begin position="205"/>
        <end position="230"/>
    </location>
</feature>
<keyword evidence="4 9" id="KW-0812">Transmembrane</keyword>
<feature type="compositionally biased region" description="Polar residues" evidence="8">
    <location>
        <begin position="1"/>
        <end position="11"/>
    </location>
</feature>
<feature type="transmembrane region" description="Helical" evidence="9">
    <location>
        <begin position="157"/>
        <end position="173"/>
    </location>
</feature>
<keyword evidence="11" id="KW-1185">Reference proteome</keyword>
<feature type="region of interest" description="Disordered" evidence="8">
    <location>
        <begin position="1"/>
        <end position="22"/>
    </location>
</feature>
<feature type="region of interest" description="Disordered" evidence="8">
    <location>
        <begin position="446"/>
        <end position="477"/>
    </location>
</feature>
<evidence type="ECO:0000256" key="4">
    <source>
        <dbReference type="ARBA" id="ARBA00022692"/>
    </source>
</evidence>
<feature type="transmembrane region" description="Helical" evidence="9">
    <location>
        <begin position="133"/>
        <end position="151"/>
    </location>
</feature>
<feature type="transmembrane region" description="Helical" evidence="9">
    <location>
        <begin position="382"/>
        <end position="398"/>
    </location>
</feature>
<evidence type="ECO:0000313" key="11">
    <source>
        <dbReference type="Proteomes" id="UP000515275"/>
    </source>
</evidence>
<accession>A0A7G7YQ98</accession>
<proteinExistence type="inferred from homology"/>
<dbReference type="GO" id="GO:0016758">
    <property type="term" value="F:hexosyltransferase activity"/>
    <property type="evidence" value="ECO:0007669"/>
    <property type="project" value="InterPro"/>
</dbReference>
<feature type="compositionally biased region" description="Basic residues" evidence="8">
    <location>
        <begin position="458"/>
        <end position="468"/>
    </location>
</feature>
<evidence type="ECO:0000256" key="6">
    <source>
        <dbReference type="ARBA" id="ARBA00023136"/>
    </source>
</evidence>
<protein>
    <submittedName>
        <fullName evidence="10">DUF2029 domain-containing protein</fullName>
    </submittedName>
</protein>
<reference evidence="10 11" key="1">
    <citation type="submission" date="2019-12" db="EMBL/GenBank/DDBJ databases">
        <title>Corynebacterium sp. nov., isolated from feces of the Anser Albifrons in China.</title>
        <authorList>
            <person name="Liu Q."/>
        </authorList>
    </citation>
    <scope>NUCLEOTIDE SEQUENCE [LARGE SCALE GENOMIC DNA]</scope>
    <source>
        <strain evidence="10 11">23H37-10</strain>
    </source>
</reference>
<feature type="transmembrane region" description="Helical" evidence="9">
    <location>
        <begin position="29"/>
        <end position="50"/>
    </location>
</feature>
<dbReference type="AlphaFoldDB" id="A0A7G7YQ98"/>
<evidence type="ECO:0000256" key="9">
    <source>
        <dbReference type="SAM" id="Phobius"/>
    </source>
</evidence>
<keyword evidence="3" id="KW-0808">Transferase</keyword>
<name>A0A7G7YQ98_9CORY</name>
<feature type="transmembrane region" description="Helical" evidence="9">
    <location>
        <begin position="334"/>
        <end position="351"/>
    </location>
</feature>
<keyword evidence="2" id="KW-1003">Cell membrane</keyword>
<evidence type="ECO:0000256" key="1">
    <source>
        <dbReference type="ARBA" id="ARBA00004651"/>
    </source>
</evidence>
<keyword evidence="5 9" id="KW-1133">Transmembrane helix</keyword>
<keyword evidence="6 9" id="KW-0472">Membrane</keyword>
<sequence length="477" mass="51424">MPFPSSSARGQSRTREGNLRSDHNRPRILSGYVVALSVIAGLVNVLYWSGRQQPDDWSSLWIAGVLVKNGNSAHIYDFDPIDFAAWSGPAWQKVIETNELSPYPHPFVHIPGVAYIIAPFTHFLSFEDSVMCLTALCGACLPLLVSASWTLWSRTTLPLHILLAATIAAWYTTAFQTGMWLGQTTPIILTMTVCGIAAARHHPLTAGVLLGLAGIVKLTPLGLIPLMLVFRHYRRSAVATTVTAALAALASLTVGGRELFATWLDRIHRLSDSVVVSGANRSFASAALRDKSTAGPVAPLVDDIPNFVSVIPIAIAVILFAAIIWAASRQHQQAAPLILIGAYATATATSSLMWHHYLLICTPLAIGIAVHSQHLTSGVREIFRVLLLVTLLLLYPPLNDDFIPVLSLHGLPLSGLALPWAGFTALVSLIALLAVSAAAPPRSQQVVPVEPGKISTTPRRKGGKHAKPKNSLWRRMQ</sequence>
<comment type="subcellular location">
    <subcellularLocation>
        <location evidence="1">Cell membrane</location>
        <topology evidence="1">Multi-pass membrane protein</topology>
    </subcellularLocation>
</comment>
<feature type="compositionally biased region" description="Basic and acidic residues" evidence="8">
    <location>
        <begin position="13"/>
        <end position="22"/>
    </location>
</feature>
<evidence type="ECO:0000256" key="2">
    <source>
        <dbReference type="ARBA" id="ARBA00022475"/>
    </source>
</evidence>
<comment type="similarity">
    <text evidence="7">Belongs to the glycosyltransferase 87 family.</text>
</comment>
<dbReference type="GO" id="GO:0005886">
    <property type="term" value="C:plasma membrane"/>
    <property type="evidence" value="ECO:0007669"/>
    <property type="project" value="UniProtKB-SubCell"/>
</dbReference>
<dbReference type="RefSeq" id="WP_186276853.1">
    <property type="nucleotide sequence ID" value="NZ_CP046883.1"/>
</dbReference>
<evidence type="ECO:0000256" key="5">
    <source>
        <dbReference type="ARBA" id="ARBA00022989"/>
    </source>
</evidence>
<dbReference type="Pfam" id="PF09594">
    <property type="entry name" value="GT87"/>
    <property type="match status" value="1"/>
</dbReference>
<dbReference type="KEGG" id="cans:GP473_08410"/>
<feature type="transmembrane region" description="Helical" evidence="9">
    <location>
        <begin position="418"/>
        <end position="439"/>
    </location>
</feature>
<evidence type="ECO:0000256" key="3">
    <source>
        <dbReference type="ARBA" id="ARBA00022679"/>
    </source>
</evidence>
<evidence type="ECO:0000313" key="10">
    <source>
        <dbReference type="EMBL" id="QNH96668.1"/>
    </source>
</evidence>
<evidence type="ECO:0000256" key="7">
    <source>
        <dbReference type="ARBA" id="ARBA00024033"/>
    </source>
</evidence>
<dbReference type="Proteomes" id="UP000515275">
    <property type="component" value="Chromosome"/>
</dbReference>
<feature type="transmembrane region" description="Helical" evidence="9">
    <location>
        <begin position="307"/>
        <end position="327"/>
    </location>
</feature>
<dbReference type="InterPro" id="IPR018584">
    <property type="entry name" value="GT87"/>
</dbReference>
<organism evidence="10 11">
    <name type="scientific">Corynebacterium anserum</name>
    <dbReference type="NCBI Taxonomy" id="2684406"/>
    <lineage>
        <taxon>Bacteria</taxon>
        <taxon>Bacillati</taxon>
        <taxon>Actinomycetota</taxon>
        <taxon>Actinomycetes</taxon>
        <taxon>Mycobacteriales</taxon>
        <taxon>Corynebacteriaceae</taxon>
        <taxon>Corynebacterium</taxon>
    </lineage>
</organism>
<dbReference type="EMBL" id="CP046883">
    <property type="protein sequence ID" value="QNH96668.1"/>
    <property type="molecule type" value="Genomic_DNA"/>
</dbReference>
<evidence type="ECO:0000256" key="8">
    <source>
        <dbReference type="SAM" id="MobiDB-lite"/>
    </source>
</evidence>